<keyword evidence="2" id="KW-1185">Reference proteome</keyword>
<dbReference type="Proteomes" id="UP000094472">
    <property type="component" value="Unassembled WGS sequence"/>
</dbReference>
<dbReference type="OrthoDB" id="8452270at2"/>
<comment type="caution">
    <text evidence="1">The sequence shown here is derived from an EMBL/GenBank/DDBJ whole genome shotgun (WGS) entry which is preliminary data.</text>
</comment>
<dbReference type="EMBL" id="LPWF01000028">
    <property type="protein sequence ID" value="ODR96676.1"/>
    <property type="molecule type" value="Genomic_DNA"/>
</dbReference>
<organism evidence="1 2">
    <name type="scientific">Methyloceanibacter superfactus</name>
    <dbReference type="NCBI Taxonomy" id="1774969"/>
    <lineage>
        <taxon>Bacteria</taxon>
        <taxon>Pseudomonadati</taxon>
        <taxon>Pseudomonadota</taxon>
        <taxon>Alphaproteobacteria</taxon>
        <taxon>Hyphomicrobiales</taxon>
        <taxon>Hyphomicrobiaceae</taxon>
        <taxon>Methyloceanibacter</taxon>
    </lineage>
</organism>
<name>A0A1E3VUS5_9HYPH</name>
<dbReference type="AlphaFoldDB" id="A0A1E3VUS5"/>
<sequence>MPFETASLMTDTSIANNREIAPLVHPEQGNLDYLFDDMDRPTAFTLRSTSGYRGLASAQKFSGDAVKSLYAELEAPAPTRLARR</sequence>
<protein>
    <submittedName>
        <fullName evidence="1">Uncharacterized protein</fullName>
    </submittedName>
</protein>
<evidence type="ECO:0000313" key="1">
    <source>
        <dbReference type="EMBL" id="ODR96676.1"/>
    </source>
</evidence>
<proteinExistence type="predicted"/>
<evidence type="ECO:0000313" key="2">
    <source>
        <dbReference type="Proteomes" id="UP000094472"/>
    </source>
</evidence>
<reference evidence="1 2" key="1">
    <citation type="journal article" date="2016" name="Environ. Microbiol.">
        <title>New Methyloceanibacter diversity from North Sea sediments includes methanotroph containing solely the soluble methane monooxygenase.</title>
        <authorList>
            <person name="Vekeman B."/>
            <person name="Kerckhof F.M."/>
            <person name="Cremers G."/>
            <person name="de Vos P."/>
            <person name="Vandamme P."/>
            <person name="Boon N."/>
            <person name="Op den Camp H.J."/>
            <person name="Heylen K."/>
        </authorList>
    </citation>
    <scope>NUCLEOTIDE SEQUENCE [LARGE SCALE GENOMIC DNA]</scope>
    <source>
        <strain evidence="1 2">R-67175</strain>
    </source>
</reference>
<gene>
    <name evidence="1" type="ORF">AUC69_13805</name>
</gene>
<accession>A0A1E3VUS5</accession>
<dbReference type="RefSeq" id="WP_069442189.1">
    <property type="nucleotide sequence ID" value="NZ_LPWF01000028.1"/>
</dbReference>